<dbReference type="AlphaFoldDB" id="A0A443JYX9"/>
<feature type="domain" description="Transcriptional regulator-like" evidence="1">
    <location>
        <begin position="5"/>
        <end position="64"/>
    </location>
</feature>
<evidence type="ECO:0000313" key="3">
    <source>
        <dbReference type="Proteomes" id="UP000284451"/>
    </source>
</evidence>
<evidence type="ECO:0000259" key="1">
    <source>
        <dbReference type="Pfam" id="PF20109"/>
    </source>
</evidence>
<evidence type="ECO:0000313" key="2">
    <source>
        <dbReference type="EMBL" id="RWR25684.1"/>
    </source>
</evidence>
<protein>
    <recommendedName>
        <fullName evidence="1">Transcriptional regulator-like domain-containing protein</fullName>
    </recommendedName>
</protein>
<dbReference type="InterPro" id="IPR045465">
    <property type="entry name" value="Trans_reg_dom"/>
</dbReference>
<accession>A0A443JYX9</accession>
<reference evidence="2 3" key="1">
    <citation type="submission" date="2019-01" db="EMBL/GenBank/DDBJ databases">
        <title>Sinorhodobacter populi sp. nov. isolated from the symptomatic bark tissue of Populus euramericana canker.</title>
        <authorList>
            <person name="Xu G."/>
        </authorList>
    </citation>
    <scope>NUCLEOTIDE SEQUENCE [LARGE SCALE GENOMIC DNA]</scope>
    <source>
        <strain evidence="2 3">07D10-4-3</strain>
    </source>
</reference>
<dbReference type="EMBL" id="SAUY01000062">
    <property type="protein sequence ID" value="RWR25684.1"/>
    <property type="molecule type" value="Genomic_DNA"/>
</dbReference>
<comment type="caution">
    <text evidence="2">The sequence shown here is derived from an EMBL/GenBank/DDBJ whole genome shotgun (WGS) entry which is preliminary data.</text>
</comment>
<organism evidence="2 3">
    <name type="scientific">Paenirhodobacter populi</name>
    <dbReference type="NCBI Taxonomy" id="2306993"/>
    <lineage>
        <taxon>Bacteria</taxon>
        <taxon>Pseudomonadati</taxon>
        <taxon>Pseudomonadota</taxon>
        <taxon>Alphaproteobacteria</taxon>
        <taxon>Rhodobacterales</taxon>
        <taxon>Rhodobacter group</taxon>
        <taxon>Paenirhodobacter</taxon>
    </lineage>
</organism>
<proteinExistence type="predicted"/>
<dbReference type="RefSeq" id="WP_128234144.1">
    <property type="nucleotide sequence ID" value="NZ_SAUY01000062.1"/>
</dbReference>
<gene>
    <name evidence="2" type="ORF">D2T29_21765</name>
</gene>
<dbReference type="Pfam" id="PF20109">
    <property type="entry name" value="Trans_reg_dom"/>
    <property type="match status" value="1"/>
</dbReference>
<name>A0A443JYX9_9RHOB</name>
<reference evidence="2 3" key="2">
    <citation type="submission" date="2019-01" db="EMBL/GenBank/DDBJ databases">
        <authorList>
            <person name="Li Y."/>
        </authorList>
    </citation>
    <scope>NUCLEOTIDE SEQUENCE [LARGE SCALE GENOMIC DNA]</scope>
    <source>
        <strain evidence="2 3">07D10-4-3</strain>
    </source>
</reference>
<sequence length="65" mass="7741">MLSINWRVTAAYGYAEVIPPADFAWEYLRRHEVYHRDFQTISRVKEPGAADLETFAHRWGLRFPM</sequence>
<dbReference type="Proteomes" id="UP000284451">
    <property type="component" value="Unassembled WGS sequence"/>
</dbReference>